<evidence type="ECO:0000313" key="3">
    <source>
        <dbReference type="Proteomes" id="UP000054408"/>
    </source>
</evidence>
<dbReference type="RefSeq" id="XP_013763162.1">
    <property type="nucleotide sequence ID" value="XM_013907708.1"/>
</dbReference>
<organism evidence="2 3">
    <name type="scientific">Thecamonas trahens ATCC 50062</name>
    <dbReference type="NCBI Taxonomy" id="461836"/>
    <lineage>
        <taxon>Eukaryota</taxon>
        <taxon>Apusozoa</taxon>
        <taxon>Apusomonadida</taxon>
        <taxon>Apusomonadidae</taxon>
        <taxon>Thecamonas</taxon>
    </lineage>
</organism>
<protein>
    <submittedName>
        <fullName evidence="2">Patentmatch against protein AC Tremblnew</fullName>
    </submittedName>
</protein>
<dbReference type="InterPro" id="IPR020843">
    <property type="entry name" value="ER"/>
</dbReference>
<dbReference type="Gene3D" id="3.40.50.720">
    <property type="entry name" value="NAD(P)-binding Rossmann-like Domain"/>
    <property type="match status" value="1"/>
</dbReference>
<dbReference type="GO" id="GO:0016651">
    <property type="term" value="F:oxidoreductase activity, acting on NAD(P)H"/>
    <property type="evidence" value="ECO:0007669"/>
    <property type="project" value="InterPro"/>
</dbReference>
<dbReference type="SMART" id="SM00829">
    <property type="entry name" value="PKS_ER"/>
    <property type="match status" value="1"/>
</dbReference>
<dbReference type="PANTHER" id="PTHR45348:SF2">
    <property type="entry name" value="ZINC-TYPE ALCOHOL DEHYDROGENASE-LIKE PROTEIN C2E1P3.01"/>
    <property type="match status" value="1"/>
</dbReference>
<reference evidence="2 3" key="1">
    <citation type="submission" date="2010-05" db="EMBL/GenBank/DDBJ databases">
        <title>The Genome Sequence of Thecamonas trahens ATCC 50062.</title>
        <authorList>
            <consortium name="The Broad Institute Genome Sequencing Platform"/>
            <person name="Russ C."/>
            <person name="Cuomo C."/>
            <person name="Shea T."/>
            <person name="Young S.K."/>
            <person name="Zeng Q."/>
            <person name="Koehrsen M."/>
            <person name="Haas B."/>
            <person name="Borodovsky M."/>
            <person name="Guigo R."/>
            <person name="Alvarado L."/>
            <person name="Berlin A."/>
            <person name="Bochicchio J."/>
            <person name="Borenstein D."/>
            <person name="Chapman S."/>
            <person name="Chen Z."/>
            <person name="Freedman E."/>
            <person name="Gellesch M."/>
            <person name="Goldberg J."/>
            <person name="Griggs A."/>
            <person name="Gujja S."/>
            <person name="Heilman E."/>
            <person name="Heiman D."/>
            <person name="Hepburn T."/>
            <person name="Howarth C."/>
            <person name="Jen D."/>
            <person name="Larson L."/>
            <person name="Mehta T."/>
            <person name="Park D."/>
            <person name="Pearson M."/>
            <person name="Roberts A."/>
            <person name="Saif S."/>
            <person name="Shenoy N."/>
            <person name="Sisk P."/>
            <person name="Stolte C."/>
            <person name="Sykes S."/>
            <person name="Thomson T."/>
            <person name="Walk T."/>
            <person name="White J."/>
            <person name="Yandava C."/>
            <person name="Burger G."/>
            <person name="Gray M.W."/>
            <person name="Holland P.W.H."/>
            <person name="King N."/>
            <person name="Lang F.B.F."/>
            <person name="Roger A.J."/>
            <person name="Ruiz-Trillo I."/>
            <person name="Lander E."/>
            <person name="Nusbaum C."/>
        </authorList>
    </citation>
    <scope>NUCLEOTIDE SEQUENCE [LARGE SCALE GENOMIC DNA]</scope>
    <source>
        <strain evidence="2 3">ATCC 50062</strain>
    </source>
</reference>
<dbReference type="InterPro" id="IPR047122">
    <property type="entry name" value="Trans-enoyl_RdTase-like"/>
</dbReference>
<accession>A0A0L0D1Q5</accession>
<dbReference type="OMA" id="YDYKDAQ"/>
<proteinExistence type="predicted"/>
<dbReference type="Gene3D" id="3.90.180.10">
    <property type="entry name" value="Medium-chain alcohol dehydrogenases, catalytic domain"/>
    <property type="match status" value="1"/>
</dbReference>
<dbReference type="PANTHER" id="PTHR45348">
    <property type="entry name" value="HYPOTHETICAL OXIDOREDUCTASE (EUROFUNG)"/>
    <property type="match status" value="1"/>
</dbReference>
<dbReference type="EMBL" id="GL349433">
    <property type="protein sequence ID" value="KNC46187.1"/>
    <property type="molecule type" value="Genomic_DNA"/>
</dbReference>
<dbReference type="Pfam" id="PF08240">
    <property type="entry name" value="ADH_N"/>
    <property type="match status" value="1"/>
</dbReference>
<keyword evidence="3" id="KW-1185">Reference proteome</keyword>
<name>A0A0L0D1Q5_THETB</name>
<dbReference type="STRING" id="461836.A0A0L0D1Q5"/>
<dbReference type="InterPro" id="IPR013149">
    <property type="entry name" value="ADH-like_C"/>
</dbReference>
<dbReference type="GeneID" id="25560119"/>
<sequence>MAEATTTQKAVVATGTGEDFGSHIVIADVAAPAGSPADGFVRVKVAAAALNPVDWKMVKYNFLVAVENQVLGCDVAGTVVALGAGVDELAVGDEVFGFQSIDIANGTFQDVLDIPAYLLLKRPAHLSATEAATLPVALYTAVFGIFRDQPGAGASHAFERDAAGGAPFLVWGGSSSVGQVVIQLAAAAGFHVIAVASAKQHSYLRELGAAVTVDYHDDDVDAQIRAAAEAAGAPLRYAFDTVSVATTLRSAKLLDASADAPGFVTTITDVPEEAVANVSVIHTLMANIHADGDKKAFMLDARKKIAAWVAELPVKSNPVTVIGTTWDAVPAGLERQHAGVSCTKLVIDRAEA</sequence>
<gene>
    <name evidence="2" type="ORF">AMSG_00306</name>
</gene>
<dbReference type="AlphaFoldDB" id="A0A0L0D1Q5"/>
<dbReference type="Pfam" id="PF00107">
    <property type="entry name" value="ADH_zinc_N"/>
    <property type="match status" value="1"/>
</dbReference>
<dbReference type="SUPFAM" id="SSF50129">
    <property type="entry name" value="GroES-like"/>
    <property type="match status" value="1"/>
</dbReference>
<dbReference type="eggNOG" id="KOG1198">
    <property type="taxonomic scope" value="Eukaryota"/>
</dbReference>
<dbReference type="InterPro" id="IPR013154">
    <property type="entry name" value="ADH-like_N"/>
</dbReference>
<dbReference type="CDD" id="cd08249">
    <property type="entry name" value="enoyl_reductase_like"/>
    <property type="match status" value="1"/>
</dbReference>
<dbReference type="InterPro" id="IPR011032">
    <property type="entry name" value="GroES-like_sf"/>
</dbReference>
<dbReference type="Proteomes" id="UP000054408">
    <property type="component" value="Unassembled WGS sequence"/>
</dbReference>
<feature type="domain" description="Enoyl reductase (ER)" evidence="1">
    <location>
        <begin position="21"/>
        <end position="347"/>
    </location>
</feature>
<dbReference type="OrthoDB" id="9992527at2759"/>
<dbReference type="SUPFAM" id="SSF51735">
    <property type="entry name" value="NAD(P)-binding Rossmann-fold domains"/>
    <property type="match status" value="1"/>
</dbReference>
<dbReference type="InterPro" id="IPR036291">
    <property type="entry name" value="NAD(P)-bd_dom_sf"/>
</dbReference>
<evidence type="ECO:0000259" key="1">
    <source>
        <dbReference type="SMART" id="SM00829"/>
    </source>
</evidence>
<evidence type="ECO:0000313" key="2">
    <source>
        <dbReference type="EMBL" id="KNC46187.1"/>
    </source>
</evidence>